<sequence length="129" mass="13801">MTMTDSNFRNKIAESNTEKGSWSIRGVSPDIRQAVSTQAKKSGVPVGLYVEQAIREKIKSDRNGGKSLTIAGKTPVCMQDANEFVGMIATLAGAGVEIPVSLSKNAVALLNRVGRDVKRGGREKPVNQD</sequence>
<protein>
    <submittedName>
        <fullName evidence="1">Uncharacterized protein</fullName>
    </submittedName>
</protein>
<dbReference type="Proteomes" id="UP000515220">
    <property type="component" value="Chromosome"/>
</dbReference>
<gene>
    <name evidence="1" type="ORF">AAJCM20276_29120</name>
</gene>
<proteinExistence type="predicted"/>
<organism evidence="1 2">
    <name type="scientific">Acetobacter aceti</name>
    <dbReference type="NCBI Taxonomy" id="435"/>
    <lineage>
        <taxon>Bacteria</taxon>
        <taxon>Pseudomonadati</taxon>
        <taxon>Pseudomonadota</taxon>
        <taxon>Alphaproteobacteria</taxon>
        <taxon>Acetobacterales</taxon>
        <taxon>Acetobacteraceae</taxon>
        <taxon>Acetobacter</taxon>
        <taxon>Acetobacter subgen. Acetobacter</taxon>
    </lineage>
</organism>
<accession>A0A6S6PKC2</accession>
<name>A0A6S6PKC2_ACEAC</name>
<dbReference type="AlphaFoldDB" id="A0A6S6PKC2"/>
<evidence type="ECO:0000313" key="1">
    <source>
        <dbReference type="EMBL" id="BCI68288.1"/>
    </source>
</evidence>
<dbReference type="EMBL" id="AP023326">
    <property type="protein sequence ID" value="BCI68288.1"/>
    <property type="molecule type" value="Genomic_DNA"/>
</dbReference>
<evidence type="ECO:0000313" key="2">
    <source>
        <dbReference type="Proteomes" id="UP000515220"/>
    </source>
</evidence>
<reference evidence="1 2" key="1">
    <citation type="submission" date="2020-07" db="EMBL/GenBank/DDBJ databases">
        <title>Complete Genome Sequence of an acetic acid bacterium, Acetobacter aceti JCM20276.</title>
        <authorList>
            <person name="Hirose Y."/>
            <person name="Mihara H."/>
        </authorList>
    </citation>
    <scope>NUCLEOTIDE SEQUENCE [LARGE SCALE GENOMIC DNA]</scope>
    <source>
        <strain evidence="1 2">JCM20276</strain>
    </source>
</reference>